<dbReference type="EMBL" id="CP076129">
    <property type="protein sequence ID" value="QWG10329.1"/>
    <property type="molecule type" value="Genomic_DNA"/>
</dbReference>
<dbReference type="PANTHER" id="PTHR43610">
    <property type="entry name" value="BLL6696 PROTEIN"/>
    <property type="match status" value="1"/>
</dbReference>
<dbReference type="Proteomes" id="UP000682802">
    <property type="component" value="Chromosome 2"/>
</dbReference>
<dbReference type="InterPro" id="IPR000182">
    <property type="entry name" value="GNAT_dom"/>
</dbReference>
<sequence>MMGKWLKRIELEGDLVRLIPLQLDHKEQLIAAADDGELWNLWFTSVPSKDSIDEYIESALNSFHYDNGLPFAVVDKQSNKIIGTTRFLNVTSMHRRVEIGATWYAKSFQKTGVNTECKYLLLKYAFEELKCIAVEFRTHWHNHASRNAIARLGAKQDGILRNHQIGLDGTLRDTVVFSIVRDEWDVIKKSLLFKMKR</sequence>
<reference evidence="2 3" key="1">
    <citation type="submission" date="2021-05" db="EMBL/GenBank/DDBJ databases">
        <title>Comparative genomic studies on the polysaccharide-degrading batcterial strains of the Flammeovirga genus.</title>
        <authorList>
            <person name="Zewei F."/>
            <person name="Zheng Z."/>
            <person name="Yu L."/>
            <person name="Ruyue G."/>
            <person name="Yanhong M."/>
            <person name="Yuanyuan C."/>
            <person name="Jingyan G."/>
            <person name="Wenjun H."/>
        </authorList>
    </citation>
    <scope>NUCLEOTIDE SEQUENCE [LARGE SCALE GENOMIC DNA]</scope>
    <source>
        <strain evidence="2 3">YS10</strain>
    </source>
</reference>
<protein>
    <submittedName>
        <fullName evidence="2">GNAT family N-acetyltransferase</fullName>
    </submittedName>
</protein>
<organism evidence="2 3">
    <name type="scientific">Flammeovirga kamogawensis</name>
    <dbReference type="NCBI Taxonomy" id="373891"/>
    <lineage>
        <taxon>Bacteria</taxon>
        <taxon>Pseudomonadati</taxon>
        <taxon>Bacteroidota</taxon>
        <taxon>Cytophagia</taxon>
        <taxon>Cytophagales</taxon>
        <taxon>Flammeovirgaceae</taxon>
        <taxon>Flammeovirga</taxon>
    </lineage>
</organism>
<gene>
    <name evidence="2" type="ORF">KM029_21230</name>
</gene>
<feature type="domain" description="N-acetyltransferase" evidence="1">
    <location>
        <begin position="16"/>
        <end position="176"/>
    </location>
</feature>
<dbReference type="InterPro" id="IPR016181">
    <property type="entry name" value="Acyl_CoA_acyltransferase"/>
</dbReference>
<dbReference type="Gene3D" id="3.40.630.30">
    <property type="match status" value="1"/>
</dbReference>
<dbReference type="SUPFAM" id="SSF55729">
    <property type="entry name" value="Acyl-CoA N-acyltransferases (Nat)"/>
    <property type="match status" value="1"/>
</dbReference>
<evidence type="ECO:0000259" key="1">
    <source>
        <dbReference type="PROSITE" id="PS51186"/>
    </source>
</evidence>
<name>A0ABX8H339_9BACT</name>
<evidence type="ECO:0000313" key="3">
    <source>
        <dbReference type="Proteomes" id="UP000682802"/>
    </source>
</evidence>
<accession>A0ABX8H339</accession>
<proteinExistence type="predicted"/>
<dbReference type="PROSITE" id="PS51186">
    <property type="entry name" value="GNAT"/>
    <property type="match status" value="1"/>
</dbReference>
<dbReference type="Pfam" id="PF13302">
    <property type="entry name" value="Acetyltransf_3"/>
    <property type="match status" value="1"/>
</dbReference>
<evidence type="ECO:0000313" key="2">
    <source>
        <dbReference type="EMBL" id="QWG10329.1"/>
    </source>
</evidence>
<keyword evidence="3" id="KW-1185">Reference proteome</keyword>
<dbReference type="PANTHER" id="PTHR43610:SF1">
    <property type="entry name" value="N-ACETYLTRANSFERASE DOMAIN-CONTAINING PROTEIN"/>
    <property type="match status" value="1"/>
</dbReference>